<name>A0ABR2YHZ2_9CHLO</name>
<evidence type="ECO:0000256" key="1">
    <source>
        <dbReference type="SAM" id="MobiDB-lite"/>
    </source>
</evidence>
<dbReference type="Proteomes" id="UP001491310">
    <property type="component" value="Unassembled WGS sequence"/>
</dbReference>
<dbReference type="EMBL" id="JALJOT010000012">
    <property type="protein sequence ID" value="KAK9905091.1"/>
    <property type="molecule type" value="Genomic_DNA"/>
</dbReference>
<keyword evidence="3" id="KW-1185">Reference proteome</keyword>
<protein>
    <recommendedName>
        <fullName evidence="4">CR-type domain-containing protein</fullName>
    </recommendedName>
</protein>
<organism evidence="2 3">
    <name type="scientific">Coccomyxa subellipsoidea</name>
    <dbReference type="NCBI Taxonomy" id="248742"/>
    <lineage>
        <taxon>Eukaryota</taxon>
        <taxon>Viridiplantae</taxon>
        <taxon>Chlorophyta</taxon>
        <taxon>core chlorophytes</taxon>
        <taxon>Trebouxiophyceae</taxon>
        <taxon>Trebouxiophyceae incertae sedis</taxon>
        <taxon>Coccomyxaceae</taxon>
        <taxon>Coccomyxa</taxon>
    </lineage>
</organism>
<evidence type="ECO:0000313" key="2">
    <source>
        <dbReference type="EMBL" id="KAK9905091.1"/>
    </source>
</evidence>
<gene>
    <name evidence="2" type="ORF">WJX75_009522</name>
</gene>
<dbReference type="PANTHER" id="PTHR15852:SF54">
    <property type="entry name" value="PROTEIN SSUH2 HOMOLOG"/>
    <property type="match status" value="1"/>
</dbReference>
<sequence>MGSLARSRLHVQHEAYSGCSARQNRSFRSVAWRKGHSRLDAFVAPVTQISAKGTQDERQDSSEGASTSGSWTGLVSNLLFGAATSLERGDATCVSCRGTGALACSACKGNGVMQQKVRMNQLRHTMNRVKTMVGMEEKSMYDTQWQMSNRCRKCHGQGQLLCATCNGLGSRGPRAQMIRRSKAVSK</sequence>
<reference evidence="2 3" key="1">
    <citation type="journal article" date="2024" name="Nat. Commun.">
        <title>Phylogenomics reveals the evolutionary origins of lichenization in chlorophyte algae.</title>
        <authorList>
            <person name="Puginier C."/>
            <person name="Libourel C."/>
            <person name="Otte J."/>
            <person name="Skaloud P."/>
            <person name="Haon M."/>
            <person name="Grisel S."/>
            <person name="Petersen M."/>
            <person name="Berrin J.G."/>
            <person name="Delaux P.M."/>
            <person name="Dal Grande F."/>
            <person name="Keller J."/>
        </authorList>
    </citation>
    <scope>NUCLEOTIDE SEQUENCE [LARGE SCALE GENOMIC DNA]</scope>
    <source>
        <strain evidence="2 3">SAG 216-7</strain>
    </source>
</reference>
<evidence type="ECO:0000313" key="3">
    <source>
        <dbReference type="Proteomes" id="UP001491310"/>
    </source>
</evidence>
<proteinExistence type="predicted"/>
<dbReference type="PANTHER" id="PTHR15852">
    <property type="entry name" value="PLASTID TRANSCRIPTIONALLY ACTIVE PROTEIN"/>
    <property type="match status" value="1"/>
</dbReference>
<comment type="caution">
    <text evidence="2">The sequence shown here is derived from an EMBL/GenBank/DDBJ whole genome shotgun (WGS) entry which is preliminary data.</text>
</comment>
<evidence type="ECO:0008006" key="4">
    <source>
        <dbReference type="Google" id="ProtNLM"/>
    </source>
</evidence>
<accession>A0ABR2YHZ2</accession>
<feature type="region of interest" description="Disordered" evidence="1">
    <location>
        <begin position="50"/>
        <end position="69"/>
    </location>
</feature>